<dbReference type="SUPFAM" id="SSF51366">
    <property type="entry name" value="Ribulose-phoshate binding barrel"/>
    <property type="match status" value="1"/>
</dbReference>
<dbReference type="NCBIfam" id="TIGR00262">
    <property type="entry name" value="trpA"/>
    <property type="match status" value="1"/>
</dbReference>
<comment type="pathway">
    <text evidence="1">Amino-acid biosynthesis; L-tryptophan biosynthesis; L-tryptophan from chorismate: step 5/5.</text>
</comment>
<dbReference type="Proteomes" id="UP000652013">
    <property type="component" value="Unassembled WGS sequence"/>
</dbReference>
<evidence type="ECO:0000256" key="5">
    <source>
        <dbReference type="ARBA" id="ARBA00022822"/>
    </source>
</evidence>
<evidence type="ECO:0000256" key="4">
    <source>
        <dbReference type="ARBA" id="ARBA00022605"/>
    </source>
</evidence>
<protein>
    <recommendedName>
        <fullName evidence="3">tryptophan synthase</fullName>
        <ecNumber evidence="3">4.2.1.20</ecNumber>
    </recommendedName>
</protein>
<evidence type="ECO:0000256" key="9">
    <source>
        <dbReference type="RuleBase" id="RU003662"/>
    </source>
</evidence>
<dbReference type="UniPathway" id="UPA00035">
    <property type="reaction ID" value="UER00044"/>
</dbReference>
<keyword evidence="4" id="KW-0028">Amino-acid biosynthesis</keyword>
<dbReference type="InterPro" id="IPR013785">
    <property type="entry name" value="Aldolase_TIM"/>
</dbReference>
<proteinExistence type="inferred from homology"/>
<dbReference type="InterPro" id="IPR011060">
    <property type="entry name" value="RibuloseP-bd_barrel"/>
</dbReference>
<name>A0A8J4DIE2_9ACTN</name>
<dbReference type="PANTHER" id="PTHR43406:SF1">
    <property type="entry name" value="TRYPTOPHAN SYNTHASE ALPHA CHAIN, CHLOROPLASTIC"/>
    <property type="match status" value="1"/>
</dbReference>
<evidence type="ECO:0000313" key="11">
    <source>
        <dbReference type="Proteomes" id="UP000652013"/>
    </source>
</evidence>
<dbReference type="PANTHER" id="PTHR43406">
    <property type="entry name" value="TRYPTOPHAN SYNTHASE, ALPHA CHAIN"/>
    <property type="match status" value="1"/>
</dbReference>
<keyword evidence="7" id="KW-0456">Lyase</keyword>
<dbReference type="Pfam" id="PF00290">
    <property type="entry name" value="Trp_syntA"/>
    <property type="match status" value="1"/>
</dbReference>
<dbReference type="GO" id="GO:0005829">
    <property type="term" value="C:cytosol"/>
    <property type="evidence" value="ECO:0007669"/>
    <property type="project" value="TreeGrafter"/>
</dbReference>
<sequence>MAEFFPSPGGLALFVNAGDPPLDVLDGLVDMLDEAGVDCLELAVPFPGSVTDGPVVRRSADRALAQGVGLTETLAFVARVRPRLRRLRIALLADWSHSLKGRPLPEAVARIADAGVDGLLVHALPPRLGEQYHDAARQARLPVVTTCYHGRSAESLAAAAAGASAYVYLVAHYGRSGTAPAAGYADLAGSIARLRERTAAPVAVGFGVKTRADVAAIHAAGAHAAIVGSAGVARIEQALDRGHDVVARLRDFVAEIHPVTTPRRAS</sequence>
<accession>A0A8J4DIE2</accession>
<evidence type="ECO:0000256" key="3">
    <source>
        <dbReference type="ARBA" id="ARBA00012043"/>
    </source>
</evidence>
<comment type="caution">
    <text evidence="10">The sequence shown here is derived from an EMBL/GenBank/DDBJ whole genome shotgun (WGS) entry which is preliminary data.</text>
</comment>
<gene>
    <name evidence="10" type="primary">trpA_1</name>
    <name evidence="10" type="ORF">Sya03_12120</name>
</gene>
<dbReference type="EC" id="4.2.1.20" evidence="3"/>
<evidence type="ECO:0000256" key="7">
    <source>
        <dbReference type="ARBA" id="ARBA00023239"/>
    </source>
</evidence>
<dbReference type="Gene3D" id="3.20.20.70">
    <property type="entry name" value="Aldolase class I"/>
    <property type="match status" value="1"/>
</dbReference>
<comment type="subunit">
    <text evidence="2">Tetramer of two alpha and two beta chains.</text>
</comment>
<dbReference type="RefSeq" id="WP_203937175.1">
    <property type="nucleotide sequence ID" value="NZ_BAAAGJ010000005.1"/>
</dbReference>
<evidence type="ECO:0000256" key="1">
    <source>
        <dbReference type="ARBA" id="ARBA00004733"/>
    </source>
</evidence>
<organism evidence="10 11">
    <name type="scientific">Spirilliplanes yamanashiensis</name>
    <dbReference type="NCBI Taxonomy" id="42233"/>
    <lineage>
        <taxon>Bacteria</taxon>
        <taxon>Bacillati</taxon>
        <taxon>Actinomycetota</taxon>
        <taxon>Actinomycetes</taxon>
        <taxon>Micromonosporales</taxon>
        <taxon>Micromonosporaceae</taxon>
        <taxon>Spirilliplanes</taxon>
    </lineage>
</organism>
<comment type="similarity">
    <text evidence="9">Belongs to the TrpA family.</text>
</comment>
<comment type="catalytic activity">
    <reaction evidence="8">
        <text>(1S,2R)-1-C-(indol-3-yl)glycerol 3-phosphate + L-serine = D-glyceraldehyde 3-phosphate + L-tryptophan + H2O</text>
        <dbReference type="Rhea" id="RHEA:10532"/>
        <dbReference type="ChEBI" id="CHEBI:15377"/>
        <dbReference type="ChEBI" id="CHEBI:33384"/>
        <dbReference type="ChEBI" id="CHEBI:57912"/>
        <dbReference type="ChEBI" id="CHEBI:58866"/>
        <dbReference type="ChEBI" id="CHEBI:59776"/>
        <dbReference type="EC" id="4.2.1.20"/>
    </reaction>
</comment>
<keyword evidence="11" id="KW-1185">Reference proteome</keyword>
<dbReference type="InterPro" id="IPR002028">
    <property type="entry name" value="Trp_synthase_suA"/>
</dbReference>
<dbReference type="AlphaFoldDB" id="A0A8J4DIE2"/>
<evidence type="ECO:0000256" key="2">
    <source>
        <dbReference type="ARBA" id="ARBA00011270"/>
    </source>
</evidence>
<evidence type="ECO:0000256" key="8">
    <source>
        <dbReference type="ARBA" id="ARBA00049047"/>
    </source>
</evidence>
<evidence type="ECO:0000256" key="6">
    <source>
        <dbReference type="ARBA" id="ARBA00023141"/>
    </source>
</evidence>
<dbReference type="EMBL" id="BOOY01000006">
    <property type="protein sequence ID" value="GIJ01860.1"/>
    <property type="molecule type" value="Genomic_DNA"/>
</dbReference>
<keyword evidence="6" id="KW-0057">Aromatic amino acid biosynthesis</keyword>
<keyword evidence="5" id="KW-0822">Tryptophan biosynthesis</keyword>
<evidence type="ECO:0000313" key="10">
    <source>
        <dbReference type="EMBL" id="GIJ01860.1"/>
    </source>
</evidence>
<dbReference type="GO" id="GO:0004834">
    <property type="term" value="F:tryptophan synthase activity"/>
    <property type="evidence" value="ECO:0007669"/>
    <property type="project" value="UniProtKB-EC"/>
</dbReference>
<reference evidence="10" key="1">
    <citation type="submission" date="2021-01" db="EMBL/GenBank/DDBJ databases">
        <title>Whole genome shotgun sequence of Spirilliplanes yamanashiensis NBRC 15828.</title>
        <authorList>
            <person name="Komaki H."/>
            <person name="Tamura T."/>
        </authorList>
    </citation>
    <scope>NUCLEOTIDE SEQUENCE</scope>
    <source>
        <strain evidence="10">NBRC 15828</strain>
    </source>
</reference>